<keyword evidence="2" id="KW-0472">Membrane</keyword>
<keyword evidence="5" id="KW-1185">Reference proteome</keyword>
<dbReference type="Proteomes" id="UP000488936">
    <property type="component" value="Unassembled WGS sequence"/>
</dbReference>
<feature type="transmembrane region" description="Helical" evidence="2">
    <location>
        <begin position="6"/>
        <end position="25"/>
    </location>
</feature>
<feature type="region of interest" description="Disordered" evidence="1">
    <location>
        <begin position="520"/>
        <end position="552"/>
    </location>
</feature>
<dbReference type="InterPro" id="IPR037066">
    <property type="entry name" value="Plug_dom_sf"/>
</dbReference>
<accession>A0A7K1GLF8</accession>
<dbReference type="SUPFAM" id="SSF56935">
    <property type="entry name" value="Porins"/>
    <property type="match status" value="1"/>
</dbReference>
<feature type="compositionally biased region" description="Basic residues" evidence="1">
    <location>
        <begin position="537"/>
        <end position="547"/>
    </location>
</feature>
<dbReference type="Pfam" id="PF05569">
    <property type="entry name" value="Peptidase_M56"/>
    <property type="match status" value="1"/>
</dbReference>
<evidence type="ECO:0000259" key="3">
    <source>
        <dbReference type="Pfam" id="PF05569"/>
    </source>
</evidence>
<proteinExistence type="predicted"/>
<feature type="transmembrane region" description="Helical" evidence="2">
    <location>
        <begin position="94"/>
        <end position="115"/>
    </location>
</feature>
<comment type="caution">
    <text evidence="4">The sequence shown here is derived from an EMBL/GenBank/DDBJ whole genome shotgun (WGS) entry which is preliminary data.</text>
</comment>
<name>A0A7K1GLF8_9FLAO</name>
<keyword evidence="2" id="KW-0812">Transmembrane</keyword>
<evidence type="ECO:0000256" key="1">
    <source>
        <dbReference type="SAM" id="MobiDB-lite"/>
    </source>
</evidence>
<evidence type="ECO:0000256" key="2">
    <source>
        <dbReference type="SAM" id="Phobius"/>
    </source>
</evidence>
<dbReference type="CDD" id="cd07341">
    <property type="entry name" value="M56_BlaR1_MecR1_like"/>
    <property type="match status" value="1"/>
</dbReference>
<dbReference type="PANTHER" id="PTHR34978">
    <property type="entry name" value="POSSIBLE SENSOR-TRANSDUCER PROTEIN BLAR"/>
    <property type="match status" value="1"/>
</dbReference>
<evidence type="ECO:0000313" key="4">
    <source>
        <dbReference type="EMBL" id="MTH29656.1"/>
    </source>
</evidence>
<dbReference type="Gene3D" id="2.170.130.10">
    <property type="entry name" value="TonB-dependent receptor, plug domain"/>
    <property type="match status" value="1"/>
</dbReference>
<feature type="compositionally biased region" description="Basic and acidic residues" evidence="1">
    <location>
        <begin position="564"/>
        <end position="594"/>
    </location>
</feature>
<dbReference type="OrthoDB" id="1522859at2"/>
<dbReference type="RefSeq" id="WP_155035652.1">
    <property type="nucleotide sequence ID" value="NZ_JAYMMG010000001.1"/>
</dbReference>
<reference evidence="4 5" key="1">
    <citation type="journal article" date="2006" name="Int. J. Syst. Evol. Microbiol.">
        <title>Myroides pelagicus sp. nov., isolated from seawater in Thailand.</title>
        <authorList>
            <person name="Yoon J."/>
            <person name="Maneerat S."/>
            <person name="Kawai F."/>
            <person name="Yokota A."/>
        </authorList>
    </citation>
    <scope>NUCLEOTIDE SEQUENCE [LARGE SCALE GENOMIC DNA]</scope>
    <source>
        <strain evidence="4 5">SM1T</strain>
    </source>
</reference>
<feature type="region of interest" description="Disordered" evidence="1">
    <location>
        <begin position="564"/>
        <end position="604"/>
    </location>
</feature>
<dbReference type="AlphaFoldDB" id="A0A7K1GLF8"/>
<evidence type="ECO:0000313" key="5">
    <source>
        <dbReference type="Proteomes" id="UP000488936"/>
    </source>
</evidence>
<gene>
    <name evidence="4" type="ORF">GJV77_06960</name>
</gene>
<feature type="transmembrane region" description="Helical" evidence="2">
    <location>
        <begin position="37"/>
        <end position="54"/>
    </location>
</feature>
<keyword evidence="2" id="KW-1133">Transmembrane helix</keyword>
<organism evidence="4 5">
    <name type="scientific">Myroides pelagicus</name>
    <dbReference type="NCBI Taxonomy" id="270914"/>
    <lineage>
        <taxon>Bacteria</taxon>
        <taxon>Pseudomonadati</taxon>
        <taxon>Bacteroidota</taxon>
        <taxon>Flavobacteriia</taxon>
        <taxon>Flavobacteriales</taxon>
        <taxon>Flavobacteriaceae</taxon>
        <taxon>Myroides</taxon>
    </lineage>
</organism>
<sequence length="693" mass="81311">MTSLLLYFLKVNLLLAFVFAFYYVFLRKETFVRAIRWYFNLGMLLSFILPTIFWTREIIVEREAIDFDELLASSLSSALQESEAVTTIFPWDEYLLLFYVLVSLFFIGLLCYRALRLMYRVRRLPQSPFGSHIHIDEQAIDAYSFVRCIVLPANYKELDRLDLVLLHEEIHLAEKHSFDMLFVSIVRALCWFNPFMWLLQKSINLNLEYIVDQQVSRACDSYEYQSALVRFQYQKIDDVPIVNAFQSSDLKKRIIMLNKQKSTIMKRVKFLLIAPFITAFFGLFQVEVKAKVIELPTSDYSTDQRPQEIKVSHVRNTPQVLDVEEVSNEPQFKQVKSDGVEIRTVHTNATSKGVVIKEEKNVKKQYVSNNKEKVEGNKGVEEKGEPIYIVDGVELTKEEVMRINATSIEKMAVLKGLRAVARYGEQAKDGAILIITKKTDNETANRRRDLFRKELEESSENSIALRKERIEKRKEALTVDLEKFEAEHQARVDEHKLEAAARKEEHQLRRQELEEERQAYKEAAESRREEIKEMRNKSIKAQKKNRKERIDFHDLDRVMREAEMQKKVKDRNRKLEEDSAKRRKENAERLKAMEGKGAASTKERKTDMSKIIHVVDGKFYDSEEFMAQGITTKDIKKVKVYNKEDAKAKFNYTGEKTIFEYTFTTEEDIKRAQEVAELTKRYKEKINAIELVD</sequence>
<dbReference type="PANTHER" id="PTHR34978:SF3">
    <property type="entry name" value="SLR0241 PROTEIN"/>
    <property type="match status" value="1"/>
</dbReference>
<feature type="compositionally biased region" description="Basic and acidic residues" evidence="1">
    <location>
        <begin position="520"/>
        <end position="536"/>
    </location>
</feature>
<protein>
    <recommendedName>
        <fullName evidence="3">Peptidase M56 domain-containing protein</fullName>
    </recommendedName>
</protein>
<dbReference type="EMBL" id="WMJY01000012">
    <property type="protein sequence ID" value="MTH29656.1"/>
    <property type="molecule type" value="Genomic_DNA"/>
</dbReference>
<feature type="transmembrane region" description="Helical" evidence="2">
    <location>
        <begin position="268"/>
        <end position="286"/>
    </location>
</feature>
<feature type="domain" description="Peptidase M56" evidence="3">
    <location>
        <begin position="148"/>
        <end position="257"/>
    </location>
</feature>
<dbReference type="InterPro" id="IPR052173">
    <property type="entry name" value="Beta-lactam_resp_regulator"/>
</dbReference>
<dbReference type="InterPro" id="IPR008756">
    <property type="entry name" value="Peptidase_M56"/>
</dbReference>